<gene>
    <name evidence="2" type="ORF">EM595_0333</name>
</gene>
<dbReference type="PATRIC" id="fig|1619313.3.peg.346"/>
<dbReference type="AlphaFoldDB" id="A0A0U5KWY3"/>
<accession>A0A0U5KWY3</accession>
<evidence type="ECO:0000313" key="3">
    <source>
        <dbReference type="Proteomes" id="UP000059419"/>
    </source>
</evidence>
<protein>
    <recommendedName>
        <fullName evidence="4">Secreted protein</fullName>
    </recommendedName>
</protein>
<sequence>MRLTSLILALLPLSVTAAPVSWSSVEGNWQVVSVAVKAQPGQTYIARDPLFMGARLAFRPDGITWLRGTSERSINPATDNCRSKPRLTAANGSQQDADFRFKYGFNVMCGKNAWGPAPGAVLSILADGNARLFWDGAQLSLRRIK</sequence>
<evidence type="ECO:0000313" key="2">
    <source>
        <dbReference type="EMBL" id="CUU22570.1"/>
    </source>
</evidence>
<feature type="signal peptide" evidence="1">
    <location>
        <begin position="1"/>
        <end position="17"/>
    </location>
</feature>
<name>A0A0U5KWY3_9GAMM</name>
<reference evidence="3" key="1">
    <citation type="submission" date="2015-11" db="EMBL/GenBank/DDBJ databases">
        <authorList>
            <person name="Blom J."/>
        </authorList>
    </citation>
    <scope>NUCLEOTIDE SEQUENCE [LARGE SCALE GENOMIC DNA]</scope>
</reference>
<dbReference type="OrthoDB" id="6538799at2"/>
<dbReference type="Proteomes" id="UP000059419">
    <property type="component" value="Chromosome 1"/>
</dbReference>
<dbReference type="RefSeq" id="WP_067427276.1">
    <property type="nucleotide sequence ID" value="NZ_JACSXD010000015.1"/>
</dbReference>
<keyword evidence="1" id="KW-0732">Signal</keyword>
<keyword evidence="3" id="KW-1185">Reference proteome</keyword>
<evidence type="ECO:0008006" key="4">
    <source>
        <dbReference type="Google" id="ProtNLM"/>
    </source>
</evidence>
<proteinExistence type="predicted"/>
<feature type="chain" id="PRO_5006860908" description="Secreted protein" evidence="1">
    <location>
        <begin position="18"/>
        <end position="145"/>
    </location>
</feature>
<organism evidence="2 3">
    <name type="scientific">Duffyella gerundensis</name>
    <dbReference type="NCBI Taxonomy" id="1619313"/>
    <lineage>
        <taxon>Bacteria</taxon>
        <taxon>Pseudomonadati</taxon>
        <taxon>Pseudomonadota</taxon>
        <taxon>Gammaproteobacteria</taxon>
        <taxon>Enterobacterales</taxon>
        <taxon>Erwiniaceae</taxon>
        <taxon>Duffyella</taxon>
    </lineage>
</organism>
<evidence type="ECO:0000256" key="1">
    <source>
        <dbReference type="SAM" id="SignalP"/>
    </source>
</evidence>
<dbReference type="EMBL" id="LN907827">
    <property type="protein sequence ID" value="CUU22570.1"/>
    <property type="molecule type" value="Genomic_DNA"/>
</dbReference>
<dbReference type="KEGG" id="ege:EM595_0333"/>